<name>A0A080LV02_9PROT</name>
<protein>
    <recommendedName>
        <fullName evidence="8">Bcr/CflA family efflux transporter</fullName>
    </recommendedName>
</protein>
<keyword evidence="7 8" id="KW-0472">Membrane</keyword>
<dbReference type="GO" id="GO:0005886">
    <property type="term" value="C:plasma membrane"/>
    <property type="evidence" value="ECO:0007669"/>
    <property type="project" value="UniProtKB-SubCell"/>
</dbReference>
<dbReference type="Pfam" id="PF07690">
    <property type="entry name" value="MFS_1"/>
    <property type="match status" value="1"/>
</dbReference>
<dbReference type="PROSITE" id="PS50850">
    <property type="entry name" value="MFS"/>
    <property type="match status" value="1"/>
</dbReference>
<evidence type="ECO:0000256" key="3">
    <source>
        <dbReference type="ARBA" id="ARBA00022448"/>
    </source>
</evidence>
<feature type="transmembrane region" description="Helical" evidence="8">
    <location>
        <begin position="137"/>
        <end position="159"/>
    </location>
</feature>
<evidence type="ECO:0000313" key="11">
    <source>
        <dbReference type="Proteomes" id="UP000020077"/>
    </source>
</evidence>
<evidence type="ECO:0000256" key="5">
    <source>
        <dbReference type="ARBA" id="ARBA00022692"/>
    </source>
</evidence>
<reference evidence="10 11" key="1">
    <citation type="submission" date="2014-02" db="EMBL/GenBank/DDBJ databases">
        <title>Expanding our view of genomic diversity in Candidatus Accumulibacter clades.</title>
        <authorList>
            <person name="Skennerton C.T."/>
            <person name="Barr J.J."/>
            <person name="Slater F.R."/>
            <person name="Bond P.L."/>
            <person name="Tyson G.W."/>
        </authorList>
    </citation>
    <scope>NUCLEOTIDE SEQUENCE [LARGE SCALE GENOMIC DNA]</scope>
    <source>
        <strain evidence="11">BA-91</strain>
    </source>
</reference>
<dbReference type="InterPro" id="IPR036259">
    <property type="entry name" value="MFS_trans_sf"/>
</dbReference>
<sequence length="407" mass="43589">MPQGNPAAAPRSLICLLAALAALGPFSIDTYLPSFHDIGTSLGATPLQVQQTLSAYLLPFALMTLWHGAISDALGRRRVILTTVALFALASAGCMFATRIEHLWLLRALQGMTAGAGIVICRAIVRDLYDGEAAQRLISQVTMMFALAPAIAPVLGGWLQSWFGWRSVFAFLVLSSVGLWLACWFLLPETLPRHQRQSLNAGYLARSYWKVLTSPTFLLTCFALAFNFAAFFIYVLSAPVFLMQHLGVAATGFLWLFGPAMGGLMIGSWLSGRLAGKLSPACTIAVGYLVMSAAAALNIALNLVLPPALPWSVLPLFGFTLGMSLAMPCLTLRALDLFPEQRGLAASCQTFLQSGFNTLAAGLIAPLLWGSTLTLALGMGGLLLLGAFATVLQQRQRSPELRLVCLP</sequence>
<comment type="subcellular location">
    <subcellularLocation>
        <location evidence="8">Cell inner membrane</location>
        <topology evidence="8">Multi-pass membrane protein</topology>
    </subcellularLocation>
    <subcellularLocation>
        <location evidence="1">Cell membrane</location>
        <topology evidence="1">Multi-pass membrane protein</topology>
    </subcellularLocation>
</comment>
<dbReference type="InterPro" id="IPR004812">
    <property type="entry name" value="Efflux_drug-R_Bcr/CmlA"/>
</dbReference>
<keyword evidence="3 8" id="KW-0813">Transport</keyword>
<feature type="transmembrane region" description="Helical" evidence="8">
    <location>
        <begin position="165"/>
        <end position="187"/>
    </location>
</feature>
<feature type="domain" description="Major facilitator superfamily (MFS) profile" evidence="9">
    <location>
        <begin position="13"/>
        <end position="398"/>
    </location>
</feature>
<evidence type="ECO:0000256" key="2">
    <source>
        <dbReference type="ARBA" id="ARBA00006236"/>
    </source>
</evidence>
<feature type="transmembrane region" description="Helical" evidence="8">
    <location>
        <begin position="208"/>
        <end position="236"/>
    </location>
</feature>
<dbReference type="EMBL" id="JDVG02000392">
    <property type="protein sequence ID" value="KFB72411.1"/>
    <property type="molecule type" value="Genomic_DNA"/>
</dbReference>
<dbReference type="PANTHER" id="PTHR43124">
    <property type="entry name" value="PURINE EFFLUX PUMP PBUE"/>
    <property type="match status" value="1"/>
</dbReference>
<dbReference type="PANTHER" id="PTHR43124:SF3">
    <property type="entry name" value="CHLORAMPHENICOL EFFLUX PUMP RV0191"/>
    <property type="match status" value="1"/>
</dbReference>
<dbReference type="Proteomes" id="UP000020077">
    <property type="component" value="Unassembled WGS sequence"/>
</dbReference>
<evidence type="ECO:0000256" key="8">
    <source>
        <dbReference type="RuleBase" id="RU365088"/>
    </source>
</evidence>
<organism evidence="10 11">
    <name type="scientific">Candidatus Accumulibacter phosphatis</name>
    <dbReference type="NCBI Taxonomy" id="327160"/>
    <lineage>
        <taxon>Bacteria</taxon>
        <taxon>Pseudomonadati</taxon>
        <taxon>Pseudomonadota</taxon>
        <taxon>Betaproteobacteria</taxon>
        <taxon>Candidatus Accumulibacter</taxon>
    </lineage>
</organism>
<evidence type="ECO:0000259" key="9">
    <source>
        <dbReference type="PROSITE" id="PS50850"/>
    </source>
</evidence>
<feature type="transmembrane region" description="Helical" evidence="8">
    <location>
        <begin position="311"/>
        <end position="332"/>
    </location>
</feature>
<accession>A0A080LV02</accession>
<proteinExistence type="inferred from homology"/>
<feature type="transmembrane region" description="Helical" evidence="8">
    <location>
        <begin position="51"/>
        <end position="70"/>
    </location>
</feature>
<feature type="transmembrane region" description="Helical" evidence="8">
    <location>
        <begin position="248"/>
        <end position="270"/>
    </location>
</feature>
<dbReference type="InterPro" id="IPR011701">
    <property type="entry name" value="MFS"/>
</dbReference>
<keyword evidence="4" id="KW-1003">Cell membrane</keyword>
<dbReference type="InterPro" id="IPR020846">
    <property type="entry name" value="MFS_dom"/>
</dbReference>
<dbReference type="Gene3D" id="1.20.1720.10">
    <property type="entry name" value="Multidrug resistance protein D"/>
    <property type="match status" value="1"/>
</dbReference>
<evidence type="ECO:0000313" key="10">
    <source>
        <dbReference type="EMBL" id="KFB72411.1"/>
    </source>
</evidence>
<dbReference type="NCBIfam" id="TIGR00710">
    <property type="entry name" value="efflux_Bcr_CflA"/>
    <property type="match status" value="1"/>
</dbReference>
<comment type="caution">
    <text evidence="8">Lacks conserved residue(s) required for the propagation of feature annotation.</text>
</comment>
<evidence type="ECO:0000256" key="1">
    <source>
        <dbReference type="ARBA" id="ARBA00004651"/>
    </source>
</evidence>
<gene>
    <name evidence="10" type="primary">bcr</name>
    <name evidence="10" type="ORF">AW09_002421</name>
</gene>
<feature type="transmembrane region" description="Helical" evidence="8">
    <location>
        <begin position="344"/>
        <end position="369"/>
    </location>
</feature>
<comment type="similarity">
    <text evidence="2 8">Belongs to the major facilitator superfamily. Bcr/CmlA family.</text>
</comment>
<dbReference type="SUPFAM" id="SSF103473">
    <property type="entry name" value="MFS general substrate transporter"/>
    <property type="match status" value="1"/>
</dbReference>
<comment type="caution">
    <text evidence="10">The sequence shown here is derived from an EMBL/GenBank/DDBJ whole genome shotgun (WGS) entry which is preliminary data.</text>
</comment>
<evidence type="ECO:0000256" key="6">
    <source>
        <dbReference type="ARBA" id="ARBA00022989"/>
    </source>
</evidence>
<evidence type="ECO:0000256" key="4">
    <source>
        <dbReference type="ARBA" id="ARBA00022475"/>
    </source>
</evidence>
<dbReference type="GO" id="GO:1990961">
    <property type="term" value="P:xenobiotic detoxification by transmembrane export across the plasma membrane"/>
    <property type="evidence" value="ECO:0007669"/>
    <property type="project" value="InterPro"/>
</dbReference>
<feature type="transmembrane region" description="Helical" evidence="8">
    <location>
        <begin position="375"/>
        <end position="392"/>
    </location>
</feature>
<evidence type="ECO:0000256" key="7">
    <source>
        <dbReference type="ARBA" id="ARBA00023136"/>
    </source>
</evidence>
<keyword evidence="5 8" id="KW-0812">Transmembrane</keyword>
<dbReference type="CDD" id="cd17320">
    <property type="entry name" value="MFS_MdfA_MDR_like"/>
    <property type="match status" value="1"/>
</dbReference>
<dbReference type="InterPro" id="IPR050189">
    <property type="entry name" value="MFS_Efflux_Transporters"/>
</dbReference>
<feature type="transmembrane region" description="Helical" evidence="8">
    <location>
        <begin position="282"/>
        <end position="305"/>
    </location>
</feature>
<keyword evidence="8" id="KW-0997">Cell inner membrane</keyword>
<feature type="transmembrane region" description="Helical" evidence="8">
    <location>
        <begin position="79"/>
        <end position="98"/>
    </location>
</feature>
<keyword evidence="6 8" id="KW-1133">Transmembrane helix</keyword>
<dbReference type="GO" id="GO:0042910">
    <property type="term" value="F:xenobiotic transmembrane transporter activity"/>
    <property type="evidence" value="ECO:0007669"/>
    <property type="project" value="InterPro"/>
</dbReference>
<dbReference type="AlphaFoldDB" id="A0A080LV02"/>
<feature type="transmembrane region" description="Helical" evidence="8">
    <location>
        <begin position="104"/>
        <end position="125"/>
    </location>
</feature>